<organism evidence="1 2">
    <name type="scientific">Nonomuraea solani</name>
    <dbReference type="NCBI Taxonomy" id="1144553"/>
    <lineage>
        <taxon>Bacteria</taxon>
        <taxon>Bacillati</taxon>
        <taxon>Actinomycetota</taxon>
        <taxon>Actinomycetes</taxon>
        <taxon>Streptosporangiales</taxon>
        <taxon>Streptosporangiaceae</taxon>
        <taxon>Nonomuraea</taxon>
    </lineage>
</organism>
<gene>
    <name evidence="1" type="ORF">SAMN05444920_118143</name>
</gene>
<dbReference type="Gene3D" id="1.25.40.10">
    <property type="entry name" value="Tetratricopeptide repeat domain"/>
    <property type="match status" value="1"/>
</dbReference>
<dbReference type="EMBL" id="FNVT01000018">
    <property type="protein sequence ID" value="SEH00954.1"/>
    <property type="molecule type" value="Genomic_DNA"/>
</dbReference>
<evidence type="ECO:0000313" key="1">
    <source>
        <dbReference type="EMBL" id="SEH00954.1"/>
    </source>
</evidence>
<dbReference type="InterPro" id="IPR011990">
    <property type="entry name" value="TPR-like_helical_dom_sf"/>
</dbReference>
<evidence type="ECO:0008006" key="3">
    <source>
        <dbReference type="Google" id="ProtNLM"/>
    </source>
</evidence>
<dbReference type="AlphaFoldDB" id="A0A1H6EWB1"/>
<evidence type="ECO:0000313" key="2">
    <source>
        <dbReference type="Proteomes" id="UP000236732"/>
    </source>
</evidence>
<accession>A0A1H6EWB1</accession>
<sequence>MDAADLDHRVRTLTGCIPPHLVSRLIELGHTDEVEFQARHGEWFCARERARLLAGQDRQAEALELLAPYTATGWWQAARTTAELLEGWGRIDEAITLFRPHAEAGDRLAQEFFGRLLTRHGRGGEAFDLLKPHIEDWFRAEALVDAAGSAGRDEEAAALLSARIEAGHRCETPSCRRYEVEPSNAVDLLAEIRERQGRVDDAIALLRTREVTSVNGRDQLADLLARHDRIEELRAYAAAEFHGHAAQRLADLLEERGDVEGAIAVYRQPGDETLRELHGAVQLARLLVRHGRADEATEVLRALADSPYGSDDWIVDLLCTHYAGQGRPEDGLAHLDALGKEEWTFFRMRLPLMAACGLRDEAIELAWAHPEGDTWYAAWCVAELLADAGRTEEAVVVLERHQPANSTLLAGHLIDLGRVKDAVALLQRHEPKPAIPLWSDPPTDEPPF</sequence>
<reference evidence="1 2" key="1">
    <citation type="submission" date="2016-10" db="EMBL/GenBank/DDBJ databases">
        <authorList>
            <person name="de Groot N.N."/>
        </authorList>
    </citation>
    <scope>NUCLEOTIDE SEQUENCE [LARGE SCALE GENOMIC DNA]</scope>
    <source>
        <strain evidence="1 2">CGMCC 4.7037</strain>
    </source>
</reference>
<name>A0A1H6EWB1_9ACTN</name>
<protein>
    <recommendedName>
        <fullName evidence="3">Tetratricopeptide repeat-containing protein</fullName>
    </recommendedName>
</protein>
<dbReference type="OrthoDB" id="4319448at2"/>
<dbReference type="RefSeq" id="WP_103962074.1">
    <property type="nucleotide sequence ID" value="NZ_FNVT01000018.1"/>
</dbReference>
<keyword evidence="2" id="KW-1185">Reference proteome</keyword>
<dbReference type="Proteomes" id="UP000236732">
    <property type="component" value="Unassembled WGS sequence"/>
</dbReference>
<proteinExistence type="predicted"/>